<dbReference type="Proteomes" id="UP000001035">
    <property type="component" value="Chromosome 1"/>
</dbReference>
<reference evidence="2 3" key="1">
    <citation type="journal article" date="2009" name="J. Bacteriol.">
        <title>The genome of Burkholderia cenocepacia J2315, an epidemic pathogen of cystic fibrosis patients.</title>
        <authorList>
            <person name="Holden M.T."/>
            <person name="Seth-Smith H.M."/>
            <person name="Crossman L.C."/>
            <person name="Sebaihia M."/>
            <person name="Bentley S.D."/>
            <person name="Cerdeno-Tarraga A.M."/>
            <person name="Thomson N.R."/>
            <person name="Bason N."/>
            <person name="Quail M.A."/>
            <person name="Sharp S."/>
            <person name="Cherevach I."/>
            <person name="Churcher C."/>
            <person name="Goodhead I."/>
            <person name="Hauser H."/>
            <person name="Holroyd N."/>
            <person name="Mungall K."/>
            <person name="Scott P."/>
            <person name="Walker D."/>
            <person name="White B."/>
            <person name="Rose H."/>
            <person name="Iversen P."/>
            <person name="Mil-Homens D."/>
            <person name="Rocha E.P."/>
            <person name="Fialho A.M."/>
            <person name="Baldwin A."/>
            <person name="Dowson C."/>
            <person name="Barrell B.G."/>
            <person name="Govan J.R."/>
            <person name="Vandamme P."/>
            <person name="Hart C.A."/>
            <person name="Mahenthiralingam E."/>
            <person name="Parkhill J."/>
        </authorList>
    </citation>
    <scope>NUCLEOTIDE SEQUENCE [LARGE SCALE GENOMIC DNA]</scope>
    <source>
        <strain evidence="3">ATCC BAA-245 / DSM 16553 / LMG 16656 / NCTC 13227 / J2315 / CF5610</strain>
    </source>
</reference>
<evidence type="ECO:0000313" key="2">
    <source>
        <dbReference type="EMBL" id="CAR52201.1"/>
    </source>
</evidence>
<sequence>MLSVGNTSVVKPPIARSSANRPMLELKNVDKTHLSL</sequence>
<feature type="region of interest" description="Disordered" evidence="1">
    <location>
        <begin position="1"/>
        <end position="20"/>
    </location>
</feature>
<dbReference type="HOGENOM" id="CLU_3355001_0_0_4"/>
<dbReference type="EMBL" id="AM747720">
    <property type="protein sequence ID" value="CAR52201.1"/>
    <property type="molecule type" value="Genomic_DNA"/>
</dbReference>
<protein>
    <submittedName>
        <fullName evidence="2">Uncharacterized protein</fullName>
    </submittedName>
</protein>
<keyword evidence="3" id="KW-1185">Reference proteome</keyword>
<organism evidence="2 3">
    <name type="scientific">Burkholderia cenocepacia (strain ATCC BAA-245 / DSM 16553 / LMG 16656 / NCTC 13227 / J2315 / CF5610)</name>
    <name type="common">Burkholderia cepacia (strain J2315)</name>
    <dbReference type="NCBI Taxonomy" id="216591"/>
    <lineage>
        <taxon>Bacteria</taxon>
        <taxon>Pseudomonadati</taxon>
        <taxon>Pseudomonadota</taxon>
        <taxon>Betaproteobacteria</taxon>
        <taxon>Burkholderiales</taxon>
        <taxon>Burkholderiaceae</taxon>
        <taxon>Burkholderia</taxon>
        <taxon>Burkholderia cepacia complex</taxon>
    </lineage>
</organism>
<evidence type="ECO:0000256" key="1">
    <source>
        <dbReference type="SAM" id="MobiDB-lite"/>
    </source>
</evidence>
<evidence type="ECO:0000313" key="3">
    <source>
        <dbReference type="Proteomes" id="UP000001035"/>
    </source>
</evidence>
<name>B4EAY6_BURCJ</name>
<accession>B4EAY6</accession>
<dbReference type="AlphaFoldDB" id="B4EAY6"/>
<dbReference type="KEGG" id="bcj:BCAL1900A"/>
<gene>
    <name evidence="2" type="ORF">BCAL1900A</name>
</gene>
<proteinExistence type="predicted"/>